<dbReference type="SUPFAM" id="SSF88946">
    <property type="entry name" value="Sigma2 domain of RNA polymerase sigma factors"/>
    <property type="match status" value="1"/>
</dbReference>
<feature type="domain" description="RNA polymerase sigma factor 70 region 4 type 2" evidence="7">
    <location>
        <begin position="85"/>
        <end position="137"/>
    </location>
</feature>
<dbReference type="InterPro" id="IPR039425">
    <property type="entry name" value="RNA_pol_sigma-70-like"/>
</dbReference>
<keyword evidence="2" id="KW-0805">Transcription regulation</keyword>
<comment type="caution">
    <text evidence="8">The sequence shown here is derived from an EMBL/GenBank/DDBJ whole genome shotgun (WGS) entry which is preliminary data.</text>
</comment>
<dbReference type="NCBIfam" id="TIGR02937">
    <property type="entry name" value="sigma70-ECF"/>
    <property type="match status" value="1"/>
</dbReference>
<evidence type="ECO:0000256" key="4">
    <source>
        <dbReference type="ARBA" id="ARBA00023125"/>
    </source>
</evidence>
<dbReference type="PANTHER" id="PTHR43133:SF50">
    <property type="entry name" value="ECF RNA POLYMERASE SIGMA FACTOR SIGM"/>
    <property type="match status" value="1"/>
</dbReference>
<protein>
    <submittedName>
        <fullName evidence="8">RNA polymerase sigma-70 factor (Sigma-E family)</fullName>
    </submittedName>
</protein>
<dbReference type="EMBL" id="QGGR01000010">
    <property type="protein sequence ID" value="PWK46297.1"/>
    <property type="molecule type" value="Genomic_DNA"/>
</dbReference>
<dbReference type="GO" id="GO:0016987">
    <property type="term" value="F:sigma factor activity"/>
    <property type="evidence" value="ECO:0007669"/>
    <property type="project" value="UniProtKB-KW"/>
</dbReference>
<dbReference type="PANTHER" id="PTHR43133">
    <property type="entry name" value="RNA POLYMERASE ECF-TYPE SIGMA FACTO"/>
    <property type="match status" value="1"/>
</dbReference>
<proteinExistence type="inferred from homology"/>
<dbReference type="InterPro" id="IPR014284">
    <property type="entry name" value="RNA_pol_sigma-70_dom"/>
</dbReference>
<evidence type="ECO:0000313" key="9">
    <source>
        <dbReference type="Proteomes" id="UP000245697"/>
    </source>
</evidence>
<dbReference type="Proteomes" id="UP000245697">
    <property type="component" value="Unassembled WGS sequence"/>
</dbReference>
<evidence type="ECO:0000313" key="8">
    <source>
        <dbReference type="EMBL" id="PWK46297.1"/>
    </source>
</evidence>
<dbReference type="InterPro" id="IPR013324">
    <property type="entry name" value="RNA_pol_sigma_r3/r4-like"/>
</dbReference>
<sequence>MLRTAVLLAAGDPHLAEDLVQTTLTRLYVRWSAFQRADNPDAYIRRSLVNALIDERRRVWRRREQSVAELPDQAAVAGLVNPVGQAVRQALRDLPPRMRAAVVFRYFYDLDVAQTADALKCSEGTVKSQTARGLERLRAVLEQHQPTVSYVPEGVKS</sequence>
<comment type="similarity">
    <text evidence="1">Belongs to the sigma-70 factor family. ECF subfamily.</text>
</comment>
<gene>
    <name evidence="8" type="ORF">BC793_110291</name>
</gene>
<organism evidence="8 9">
    <name type="scientific">Actinoplanes xinjiangensis</name>
    <dbReference type="NCBI Taxonomy" id="512350"/>
    <lineage>
        <taxon>Bacteria</taxon>
        <taxon>Bacillati</taxon>
        <taxon>Actinomycetota</taxon>
        <taxon>Actinomycetes</taxon>
        <taxon>Micromonosporales</taxon>
        <taxon>Micromonosporaceae</taxon>
        <taxon>Actinoplanes</taxon>
    </lineage>
</organism>
<dbReference type="InterPro" id="IPR013249">
    <property type="entry name" value="RNA_pol_sigma70_r4_t2"/>
</dbReference>
<dbReference type="Pfam" id="PF04542">
    <property type="entry name" value="Sigma70_r2"/>
    <property type="match status" value="1"/>
</dbReference>
<dbReference type="Gene3D" id="1.10.10.10">
    <property type="entry name" value="Winged helix-like DNA-binding domain superfamily/Winged helix DNA-binding domain"/>
    <property type="match status" value="1"/>
</dbReference>
<keyword evidence="5" id="KW-0804">Transcription</keyword>
<evidence type="ECO:0000259" key="6">
    <source>
        <dbReference type="Pfam" id="PF04542"/>
    </source>
</evidence>
<dbReference type="CDD" id="cd06171">
    <property type="entry name" value="Sigma70_r4"/>
    <property type="match status" value="1"/>
</dbReference>
<reference evidence="8 9" key="1">
    <citation type="submission" date="2018-05" db="EMBL/GenBank/DDBJ databases">
        <title>Genomic Encyclopedia of Archaeal and Bacterial Type Strains, Phase II (KMG-II): from individual species to whole genera.</title>
        <authorList>
            <person name="Goeker M."/>
        </authorList>
    </citation>
    <scope>NUCLEOTIDE SEQUENCE [LARGE SCALE GENOMIC DNA]</scope>
    <source>
        <strain evidence="8 9">DSM 45184</strain>
    </source>
</reference>
<name>A0A316FW76_9ACTN</name>
<dbReference type="GO" id="GO:0006352">
    <property type="term" value="P:DNA-templated transcription initiation"/>
    <property type="evidence" value="ECO:0007669"/>
    <property type="project" value="InterPro"/>
</dbReference>
<keyword evidence="3" id="KW-0731">Sigma factor</keyword>
<dbReference type="InterPro" id="IPR007627">
    <property type="entry name" value="RNA_pol_sigma70_r2"/>
</dbReference>
<dbReference type="InterPro" id="IPR013325">
    <property type="entry name" value="RNA_pol_sigma_r2"/>
</dbReference>
<dbReference type="Gene3D" id="1.10.1740.10">
    <property type="match status" value="1"/>
</dbReference>
<dbReference type="SUPFAM" id="SSF88659">
    <property type="entry name" value="Sigma3 and sigma4 domains of RNA polymerase sigma factors"/>
    <property type="match status" value="1"/>
</dbReference>
<dbReference type="GO" id="GO:0003677">
    <property type="term" value="F:DNA binding"/>
    <property type="evidence" value="ECO:0007669"/>
    <property type="project" value="UniProtKB-KW"/>
</dbReference>
<evidence type="ECO:0000256" key="1">
    <source>
        <dbReference type="ARBA" id="ARBA00010641"/>
    </source>
</evidence>
<evidence type="ECO:0000256" key="2">
    <source>
        <dbReference type="ARBA" id="ARBA00023015"/>
    </source>
</evidence>
<evidence type="ECO:0000259" key="7">
    <source>
        <dbReference type="Pfam" id="PF08281"/>
    </source>
</evidence>
<keyword evidence="9" id="KW-1185">Reference proteome</keyword>
<dbReference type="Pfam" id="PF08281">
    <property type="entry name" value="Sigma70_r4_2"/>
    <property type="match status" value="1"/>
</dbReference>
<accession>A0A316FW76</accession>
<evidence type="ECO:0000256" key="3">
    <source>
        <dbReference type="ARBA" id="ARBA00023082"/>
    </source>
</evidence>
<keyword evidence="4" id="KW-0238">DNA-binding</keyword>
<feature type="domain" description="RNA polymerase sigma-70 region 2" evidence="6">
    <location>
        <begin position="10"/>
        <end position="62"/>
    </location>
</feature>
<dbReference type="AlphaFoldDB" id="A0A316FW76"/>
<dbReference type="InterPro" id="IPR036388">
    <property type="entry name" value="WH-like_DNA-bd_sf"/>
</dbReference>
<evidence type="ECO:0000256" key="5">
    <source>
        <dbReference type="ARBA" id="ARBA00023163"/>
    </source>
</evidence>